<accession>A0A4Q2RW06</accession>
<dbReference type="AlphaFoldDB" id="A0A4Q2RW06"/>
<feature type="signal peptide" evidence="2">
    <location>
        <begin position="1"/>
        <end position="22"/>
    </location>
</feature>
<feature type="region of interest" description="Disordered" evidence="1">
    <location>
        <begin position="21"/>
        <end position="64"/>
    </location>
</feature>
<comment type="caution">
    <text evidence="3">The sequence shown here is derived from an EMBL/GenBank/DDBJ whole genome shotgun (WGS) entry which is preliminary data.</text>
</comment>
<dbReference type="PROSITE" id="PS51257">
    <property type="entry name" value="PROKAR_LIPOPROTEIN"/>
    <property type="match status" value="1"/>
</dbReference>
<dbReference type="Proteomes" id="UP000294071">
    <property type="component" value="Unassembled WGS sequence"/>
</dbReference>
<proteinExistence type="predicted"/>
<protein>
    <recommendedName>
        <fullName evidence="5">Lipoprotein</fullName>
    </recommendedName>
</protein>
<dbReference type="EMBL" id="SDWT01000001">
    <property type="protein sequence ID" value="RYB93277.1"/>
    <property type="molecule type" value="Genomic_DNA"/>
</dbReference>
<organism evidence="3 4">
    <name type="scientific">Nocardioides oleivorans</name>
    <dbReference type="NCBI Taxonomy" id="273676"/>
    <lineage>
        <taxon>Bacteria</taxon>
        <taxon>Bacillati</taxon>
        <taxon>Actinomycetota</taxon>
        <taxon>Actinomycetes</taxon>
        <taxon>Propionibacteriales</taxon>
        <taxon>Nocardioidaceae</taxon>
        <taxon>Nocardioides</taxon>
    </lineage>
</organism>
<feature type="compositionally biased region" description="Low complexity" evidence="1">
    <location>
        <begin position="25"/>
        <end position="56"/>
    </location>
</feature>
<evidence type="ECO:0000313" key="3">
    <source>
        <dbReference type="EMBL" id="RYB93277.1"/>
    </source>
</evidence>
<sequence length="200" mass="21041">MTRHASVAGAVLVLLLTGCSGGGTDSADGSTDPSTTPTSSASTPTDDSSATSEPTPTIEPATGPQLDVEGVKVNAPASWKQSYDTIVVDMAENDESGSLMLSVAGTGGDQLSLEQAEKYFWTRSQKPEGYEPQDTTVMGGLTAYHYLLRDRHQVTHAVGLWDAGYVVKVELSMPKRVSEDEVLAVLDSVVATYESPRTAG</sequence>
<evidence type="ECO:0008006" key="5">
    <source>
        <dbReference type="Google" id="ProtNLM"/>
    </source>
</evidence>
<keyword evidence="4" id="KW-1185">Reference proteome</keyword>
<dbReference type="RefSeq" id="WP_129398369.1">
    <property type="nucleotide sequence ID" value="NZ_SDWT01000001.1"/>
</dbReference>
<evidence type="ECO:0000256" key="2">
    <source>
        <dbReference type="SAM" id="SignalP"/>
    </source>
</evidence>
<reference evidence="3 4" key="1">
    <citation type="submission" date="2019-01" db="EMBL/GenBank/DDBJ databases">
        <title>Novel species of Nocardioides.</title>
        <authorList>
            <person name="Liu Q."/>
            <person name="Xin Y.-H."/>
        </authorList>
    </citation>
    <scope>NUCLEOTIDE SEQUENCE [LARGE SCALE GENOMIC DNA]</scope>
    <source>
        <strain evidence="3 4">CGMCC 4.6882</strain>
    </source>
</reference>
<name>A0A4Q2RW06_9ACTN</name>
<evidence type="ECO:0000256" key="1">
    <source>
        <dbReference type="SAM" id="MobiDB-lite"/>
    </source>
</evidence>
<keyword evidence="2" id="KW-0732">Signal</keyword>
<evidence type="ECO:0000313" key="4">
    <source>
        <dbReference type="Proteomes" id="UP000294071"/>
    </source>
</evidence>
<dbReference type="OrthoDB" id="9837470at2"/>
<gene>
    <name evidence="3" type="ORF">EUA93_02240</name>
</gene>
<feature type="chain" id="PRO_5038513177" description="Lipoprotein" evidence="2">
    <location>
        <begin position="23"/>
        <end position="200"/>
    </location>
</feature>